<keyword evidence="3" id="KW-1185">Reference proteome</keyword>
<proteinExistence type="predicted"/>
<dbReference type="RefSeq" id="WP_068203330.1">
    <property type="nucleotide sequence ID" value="NZ_CP014209.1"/>
</dbReference>
<accession>A0A168FMT5</accession>
<organism evidence="2 3">
    <name type="scientific">Isoptericola dokdonensis DS-3</name>
    <dbReference type="NCBI Taxonomy" id="1300344"/>
    <lineage>
        <taxon>Bacteria</taxon>
        <taxon>Bacillati</taxon>
        <taxon>Actinomycetota</taxon>
        <taxon>Actinomycetes</taxon>
        <taxon>Micrococcales</taxon>
        <taxon>Promicromonosporaceae</taxon>
        <taxon>Isoptericola</taxon>
    </lineage>
</organism>
<dbReference type="PATRIC" id="fig|1300344.3.peg.2642"/>
<dbReference type="InterPro" id="IPR036465">
    <property type="entry name" value="vWFA_dom_sf"/>
</dbReference>
<dbReference type="AlphaFoldDB" id="A0A168FMT5"/>
<name>A0A168FMT5_9MICO</name>
<dbReference type="EMBL" id="CP014209">
    <property type="protein sequence ID" value="ANC32159.1"/>
    <property type="molecule type" value="Genomic_DNA"/>
</dbReference>
<dbReference type="CDD" id="cd00198">
    <property type="entry name" value="vWFA"/>
    <property type="match status" value="1"/>
</dbReference>
<dbReference type="KEGG" id="ido:I598_2629"/>
<evidence type="ECO:0008006" key="4">
    <source>
        <dbReference type="Google" id="ProtNLM"/>
    </source>
</evidence>
<dbReference type="SUPFAM" id="SSF53300">
    <property type="entry name" value="vWA-like"/>
    <property type="match status" value="1"/>
</dbReference>
<evidence type="ECO:0000256" key="1">
    <source>
        <dbReference type="SAM" id="MobiDB-lite"/>
    </source>
</evidence>
<protein>
    <recommendedName>
        <fullName evidence="4">von Willebrand factor type A domain protein</fullName>
    </recommendedName>
</protein>
<sequence>MPDAALTHLVMLLDRSGSMQSIKAATQEGFDAFLAEQRGTPGRCRVTLAQFDHEYQEVYADRDVADVPPLDLQPRGRTALLDSIGRVVHTTAERLARLPEAERPANVVVGIMTDGHENASREYTHAAVKALVTEREEIDGWTFLYLGANQDAIEVGASVGIPRGRSMTYTTGNVAAAYAATSRAMSDVRTAVAAGAAPAAARDQHAVYSDAERAAAAGPDVPAPRAGGGRGWSARPDVVRPRSGTQR</sequence>
<evidence type="ECO:0000313" key="2">
    <source>
        <dbReference type="EMBL" id="ANC32159.1"/>
    </source>
</evidence>
<evidence type="ECO:0000313" key="3">
    <source>
        <dbReference type="Proteomes" id="UP000076794"/>
    </source>
</evidence>
<dbReference type="STRING" id="1300344.I598_2629"/>
<reference evidence="2 3" key="1">
    <citation type="submission" date="2016-01" db="EMBL/GenBank/DDBJ databases">
        <title>Complete genome sequence of a soil Actinobacterium, Isoptericola dokdonensis DS-3.</title>
        <authorList>
            <person name="Kwon S.-K."/>
            <person name="Kim J.F."/>
        </authorList>
    </citation>
    <scope>NUCLEOTIDE SEQUENCE [LARGE SCALE GENOMIC DNA]</scope>
    <source>
        <strain evidence="2 3">DS-3</strain>
    </source>
</reference>
<feature type="region of interest" description="Disordered" evidence="1">
    <location>
        <begin position="207"/>
        <end position="247"/>
    </location>
</feature>
<dbReference type="Proteomes" id="UP000076794">
    <property type="component" value="Chromosome"/>
</dbReference>
<gene>
    <name evidence="2" type="ORF">I598_2629</name>
</gene>
<dbReference type="Gene3D" id="3.40.50.410">
    <property type="entry name" value="von Willebrand factor, type A domain"/>
    <property type="match status" value="1"/>
</dbReference>